<proteinExistence type="predicted"/>
<accession>A0A2W7NPU3</accession>
<keyword evidence="2" id="KW-0732">Signal</keyword>
<feature type="signal peptide" evidence="2">
    <location>
        <begin position="1"/>
        <end position="22"/>
    </location>
</feature>
<dbReference type="EMBL" id="QKZK01000006">
    <property type="protein sequence ID" value="PZX18634.1"/>
    <property type="molecule type" value="Genomic_DNA"/>
</dbReference>
<dbReference type="InterPro" id="IPR005181">
    <property type="entry name" value="SASA"/>
</dbReference>
<dbReference type="GO" id="GO:0001681">
    <property type="term" value="F:sialate O-acetylesterase activity"/>
    <property type="evidence" value="ECO:0007669"/>
    <property type="project" value="InterPro"/>
</dbReference>
<dbReference type="Proteomes" id="UP000249239">
    <property type="component" value="Unassembled WGS sequence"/>
</dbReference>
<evidence type="ECO:0000259" key="3">
    <source>
        <dbReference type="Pfam" id="PF03629"/>
    </source>
</evidence>
<comment type="caution">
    <text evidence="4">The sequence shown here is derived from an EMBL/GenBank/DDBJ whole genome shotgun (WGS) entry which is preliminary data.</text>
</comment>
<reference evidence="4 5" key="1">
    <citation type="submission" date="2018-06" db="EMBL/GenBank/DDBJ databases">
        <title>Genomic Encyclopedia of Archaeal and Bacterial Type Strains, Phase II (KMG-II): from individual species to whole genera.</title>
        <authorList>
            <person name="Goeker M."/>
        </authorList>
    </citation>
    <scope>NUCLEOTIDE SEQUENCE [LARGE SCALE GENOMIC DNA]</scope>
    <source>
        <strain evidence="4 5">DSM 6779</strain>
    </source>
</reference>
<evidence type="ECO:0000313" key="4">
    <source>
        <dbReference type="EMBL" id="PZX18634.1"/>
    </source>
</evidence>
<feature type="chain" id="PRO_5016044411" evidence="2">
    <location>
        <begin position="23"/>
        <end position="518"/>
    </location>
</feature>
<keyword evidence="5" id="KW-1185">Reference proteome</keyword>
<evidence type="ECO:0000313" key="5">
    <source>
        <dbReference type="Proteomes" id="UP000249239"/>
    </source>
</evidence>
<evidence type="ECO:0000256" key="2">
    <source>
        <dbReference type="SAM" id="SignalP"/>
    </source>
</evidence>
<evidence type="ECO:0000256" key="1">
    <source>
        <dbReference type="ARBA" id="ARBA00022801"/>
    </source>
</evidence>
<dbReference type="PANTHER" id="PTHR22901:SF0">
    <property type="entry name" value="SIALATE O-ACETYLESTERASE"/>
    <property type="match status" value="1"/>
</dbReference>
<gene>
    <name evidence="4" type="ORF">LX69_01027</name>
</gene>
<dbReference type="RefSeq" id="WP_111444741.1">
    <property type="nucleotide sequence ID" value="NZ_QKZK01000006.1"/>
</dbReference>
<name>A0A2W7NPU3_9BACT</name>
<dbReference type="SUPFAM" id="SSF52266">
    <property type="entry name" value="SGNH hydrolase"/>
    <property type="match status" value="1"/>
</dbReference>
<dbReference type="PANTHER" id="PTHR22901">
    <property type="entry name" value="SIALATE O-ACETYLESTERASE"/>
    <property type="match status" value="1"/>
</dbReference>
<dbReference type="InterPro" id="IPR039329">
    <property type="entry name" value="SIAE"/>
</dbReference>
<dbReference type="InterPro" id="IPR036514">
    <property type="entry name" value="SGNH_hydro_sf"/>
</dbReference>
<sequence length="518" mass="57432">MIHKSIQLLLVLLLLAGIPANADIKLPALVSNHMVLQQQCDINMWGWASPGEKVTITPSWSKKAVSTVAAIDGKWLVVVKTPKAGGPFSISLKGNNRIELTDVMVGEVWLCSGQSNMHLYVGRFGGEGDWRTGVDNYEEEIANANYPAIRMFTVDRLTSEVPLDDVKGDWQVCSPQTVAEFSAVAYFFGRELYQKLGVPIGLLNASWGGTPAEAWTRKDVLVAHEGLNEIVKRYQFIIDHNDSIEAAYKASLEKFKSDVAGGIITGAAAKNPPKAPLLKGGHKAPYGIYNAMVHPLLNYKFKGVIWYQGENNAPLAWQYRTLFPAMIANWRLDFSNGEFPFYFVQIAPHRSQNPEIREAQLMTYRQVPNTGMVVLTDAGDTVNIHPTSKQIPGYRLSLWALAKTYGQKIPVWSGPLYKSMQVDGDKIRISFDFTGSGLMCKGDSLTHFTICGDDQQFVPARAVIDGHTVVVSSPDVKHPVAVRFGWENVPMHNFYNKEGLPASPFRTDDWPGKTFGKN</sequence>
<dbReference type="Pfam" id="PF03629">
    <property type="entry name" value="SASA"/>
    <property type="match status" value="1"/>
</dbReference>
<dbReference type="GO" id="GO:0005975">
    <property type="term" value="P:carbohydrate metabolic process"/>
    <property type="evidence" value="ECO:0007669"/>
    <property type="project" value="TreeGrafter"/>
</dbReference>
<dbReference type="OrthoDB" id="9816001at2"/>
<dbReference type="AlphaFoldDB" id="A0A2W7NPU3"/>
<keyword evidence="1" id="KW-0378">Hydrolase</keyword>
<protein>
    <submittedName>
        <fullName evidence="4">Sialate O-acetylesterase</fullName>
    </submittedName>
</protein>
<organism evidence="4 5">
    <name type="scientific">Breznakibacter xylanolyticus</name>
    <dbReference type="NCBI Taxonomy" id="990"/>
    <lineage>
        <taxon>Bacteria</taxon>
        <taxon>Pseudomonadati</taxon>
        <taxon>Bacteroidota</taxon>
        <taxon>Bacteroidia</taxon>
        <taxon>Marinilabiliales</taxon>
        <taxon>Marinilabiliaceae</taxon>
        <taxon>Breznakibacter</taxon>
    </lineage>
</organism>
<dbReference type="Gene3D" id="3.40.50.1110">
    <property type="entry name" value="SGNH hydrolase"/>
    <property type="match status" value="1"/>
</dbReference>
<feature type="domain" description="Sialate O-acetylesterase" evidence="3">
    <location>
        <begin position="292"/>
        <end position="386"/>
    </location>
</feature>